<dbReference type="EMBL" id="JAAMPI010000944">
    <property type="protein sequence ID" value="KAF4627584.1"/>
    <property type="molecule type" value="Genomic_DNA"/>
</dbReference>
<feature type="compositionally biased region" description="Basic and acidic residues" evidence="1">
    <location>
        <begin position="170"/>
        <end position="179"/>
    </location>
</feature>
<reference evidence="2 3" key="1">
    <citation type="submission" date="2020-03" db="EMBL/GenBank/DDBJ databases">
        <title>Draft Genome Sequence of Cudoniella acicularis.</title>
        <authorList>
            <person name="Buettner E."/>
            <person name="Kellner H."/>
        </authorList>
    </citation>
    <scope>NUCLEOTIDE SEQUENCE [LARGE SCALE GENOMIC DNA]</scope>
    <source>
        <strain evidence="2 3">DSM 108380</strain>
    </source>
</reference>
<accession>A0A8H4W1H2</accession>
<evidence type="ECO:0000256" key="1">
    <source>
        <dbReference type="SAM" id="MobiDB-lite"/>
    </source>
</evidence>
<protein>
    <submittedName>
        <fullName evidence="2">Uncharacterized protein</fullName>
    </submittedName>
</protein>
<comment type="caution">
    <text evidence="2">The sequence shown here is derived from an EMBL/GenBank/DDBJ whole genome shotgun (WGS) entry which is preliminary data.</text>
</comment>
<dbReference type="AlphaFoldDB" id="A0A8H4W1H2"/>
<evidence type="ECO:0000313" key="3">
    <source>
        <dbReference type="Proteomes" id="UP000566819"/>
    </source>
</evidence>
<sequence>MLALMDNGDPAGVQRDPTGVAFGIAPGRTAATAGTVAAPPAAWPAAWPAVPTNAAYRLLPDSRPVSADSARLLHLLEQDEVSQAMLAGRVILRDYEIRPSRRGGADPFAQTRSELVYWRAMLALMITPVAAEPCSRCSRGEGRIPRYVYLLAWSTSPSPWQGSQPRQRRREREEQRPEDAQTSSGGRG</sequence>
<feature type="region of interest" description="Disordered" evidence="1">
    <location>
        <begin position="155"/>
        <end position="188"/>
    </location>
</feature>
<organism evidence="2 3">
    <name type="scientific">Cudoniella acicularis</name>
    <dbReference type="NCBI Taxonomy" id="354080"/>
    <lineage>
        <taxon>Eukaryota</taxon>
        <taxon>Fungi</taxon>
        <taxon>Dikarya</taxon>
        <taxon>Ascomycota</taxon>
        <taxon>Pezizomycotina</taxon>
        <taxon>Leotiomycetes</taxon>
        <taxon>Helotiales</taxon>
        <taxon>Tricladiaceae</taxon>
        <taxon>Cudoniella</taxon>
    </lineage>
</organism>
<proteinExistence type="predicted"/>
<evidence type="ECO:0000313" key="2">
    <source>
        <dbReference type="EMBL" id="KAF4627584.1"/>
    </source>
</evidence>
<gene>
    <name evidence="2" type="ORF">G7Y89_g10571</name>
</gene>
<keyword evidence="3" id="KW-1185">Reference proteome</keyword>
<dbReference type="Proteomes" id="UP000566819">
    <property type="component" value="Unassembled WGS sequence"/>
</dbReference>
<name>A0A8H4W1H2_9HELO</name>